<dbReference type="NCBIfam" id="TIGR01549">
    <property type="entry name" value="HAD-SF-IA-v1"/>
    <property type="match status" value="1"/>
</dbReference>
<dbReference type="InterPro" id="IPR041492">
    <property type="entry name" value="HAD_2"/>
</dbReference>
<evidence type="ECO:0000313" key="2">
    <source>
        <dbReference type="Proteomes" id="UP000825799"/>
    </source>
</evidence>
<evidence type="ECO:0000313" key="1">
    <source>
        <dbReference type="EMBL" id="QYO78729.1"/>
    </source>
</evidence>
<sequence>MKLVMFDMDGTLIDTQALIAEHMATTFAEAGLDVPSPAQVRRIIGLSLPKAMLQLLGSDDAGLAQTLAEAYRGHYRASLVAAEGREGLFPGAREALDLLRAQPETVMGIATGKGLNGVLRLTELHGIAGHFSTLQTPDHNPSKPHPGMMLRAMEEIGVAKHQTVIIGDTTFDMEMGKAAGTRAIGVTWGYHHSAELRDAGADILIDSYAELAAAIDSLLEN</sequence>
<dbReference type="Gene3D" id="3.40.50.1000">
    <property type="entry name" value="HAD superfamily/HAD-like"/>
    <property type="match status" value="1"/>
</dbReference>
<dbReference type="GO" id="GO:0016787">
    <property type="term" value="F:hydrolase activity"/>
    <property type="evidence" value="ECO:0007669"/>
    <property type="project" value="UniProtKB-KW"/>
</dbReference>
<dbReference type="PANTHER" id="PTHR43434:SF24">
    <property type="entry name" value="HYDROLASE-RELATED"/>
    <property type="match status" value="1"/>
</dbReference>
<reference evidence="1 2" key="1">
    <citation type="submission" date="2021-08" db="EMBL/GenBank/DDBJ databases">
        <title>Devosia salina sp. nov., isolated from the South China Sea sediment.</title>
        <authorList>
            <person name="Zhou Z."/>
        </authorList>
    </citation>
    <scope>NUCLEOTIDE SEQUENCE [LARGE SCALE GENOMIC DNA]</scope>
    <source>
        <strain evidence="1 2">SCS-3</strain>
    </source>
</reference>
<accession>A0ABX8WLQ9</accession>
<dbReference type="Proteomes" id="UP000825799">
    <property type="component" value="Chromosome"/>
</dbReference>
<dbReference type="SFLD" id="SFLDS00003">
    <property type="entry name" value="Haloacid_Dehalogenase"/>
    <property type="match status" value="1"/>
</dbReference>
<organism evidence="1 2">
    <name type="scientific">Devosia salina</name>
    <dbReference type="NCBI Taxonomy" id="2860336"/>
    <lineage>
        <taxon>Bacteria</taxon>
        <taxon>Pseudomonadati</taxon>
        <taxon>Pseudomonadota</taxon>
        <taxon>Alphaproteobacteria</taxon>
        <taxon>Hyphomicrobiales</taxon>
        <taxon>Devosiaceae</taxon>
        <taxon>Devosia</taxon>
    </lineage>
</organism>
<gene>
    <name evidence="1" type="ORF">K1X15_09405</name>
</gene>
<proteinExistence type="predicted"/>
<dbReference type="EMBL" id="CP080590">
    <property type="protein sequence ID" value="QYO78729.1"/>
    <property type="molecule type" value="Genomic_DNA"/>
</dbReference>
<dbReference type="PANTHER" id="PTHR43434">
    <property type="entry name" value="PHOSPHOGLYCOLATE PHOSPHATASE"/>
    <property type="match status" value="1"/>
</dbReference>
<dbReference type="InterPro" id="IPR050155">
    <property type="entry name" value="HAD-like_hydrolase_sf"/>
</dbReference>
<dbReference type="InterPro" id="IPR023214">
    <property type="entry name" value="HAD_sf"/>
</dbReference>
<dbReference type="Gene3D" id="1.10.150.240">
    <property type="entry name" value="Putative phosphatase, domain 2"/>
    <property type="match status" value="1"/>
</dbReference>
<dbReference type="SUPFAM" id="SSF56784">
    <property type="entry name" value="HAD-like"/>
    <property type="match status" value="1"/>
</dbReference>
<dbReference type="NCBIfam" id="TIGR01509">
    <property type="entry name" value="HAD-SF-IA-v3"/>
    <property type="match status" value="1"/>
</dbReference>
<dbReference type="InterPro" id="IPR023198">
    <property type="entry name" value="PGP-like_dom2"/>
</dbReference>
<dbReference type="SFLD" id="SFLDG01135">
    <property type="entry name" value="C1.5.6:_HAD__Beta-PGM__Phospha"/>
    <property type="match status" value="1"/>
</dbReference>
<dbReference type="SFLD" id="SFLDG01129">
    <property type="entry name" value="C1.5:_HAD__Beta-PGM__Phosphata"/>
    <property type="match status" value="1"/>
</dbReference>
<dbReference type="RefSeq" id="WP_220307192.1">
    <property type="nucleotide sequence ID" value="NZ_CP080590.1"/>
</dbReference>
<keyword evidence="2" id="KW-1185">Reference proteome</keyword>
<keyword evidence="1" id="KW-0378">Hydrolase</keyword>
<name>A0ABX8WLQ9_9HYPH</name>
<protein>
    <submittedName>
        <fullName evidence="1">HAD-IA family hydrolase</fullName>
    </submittedName>
</protein>
<dbReference type="Pfam" id="PF13419">
    <property type="entry name" value="HAD_2"/>
    <property type="match status" value="1"/>
</dbReference>
<dbReference type="InterPro" id="IPR006439">
    <property type="entry name" value="HAD-SF_hydro_IA"/>
</dbReference>
<dbReference type="InterPro" id="IPR036412">
    <property type="entry name" value="HAD-like_sf"/>
</dbReference>